<feature type="coiled-coil region" evidence="1">
    <location>
        <begin position="34"/>
        <end position="108"/>
    </location>
</feature>
<name>A0ABQ9YKF1_9EUKA</name>
<evidence type="ECO:0000256" key="1">
    <source>
        <dbReference type="SAM" id="Coils"/>
    </source>
</evidence>
<comment type="caution">
    <text evidence="3">The sequence shown here is derived from an EMBL/GenBank/DDBJ whole genome shotgun (WGS) entry which is preliminary data.</text>
</comment>
<proteinExistence type="predicted"/>
<protein>
    <submittedName>
        <fullName evidence="3">Uncharacterized protein</fullName>
    </submittedName>
</protein>
<feature type="compositionally biased region" description="Polar residues" evidence="2">
    <location>
        <begin position="377"/>
        <end position="402"/>
    </location>
</feature>
<evidence type="ECO:0000313" key="4">
    <source>
        <dbReference type="Proteomes" id="UP001281761"/>
    </source>
</evidence>
<feature type="region of interest" description="Disordered" evidence="2">
    <location>
        <begin position="371"/>
        <end position="402"/>
    </location>
</feature>
<evidence type="ECO:0000256" key="2">
    <source>
        <dbReference type="SAM" id="MobiDB-lite"/>
    </source>
</evidence>
<accession>A0ABQ9YKF1</accession>
<feature type="coiled-coil region" evidence="1">
    <location>
        <begin position="189"/>
        <end position="223"/>
    </location>
</feature>
<keyword evidence="1" id="KW-0175">Coiled coil</keyword>
<dbReference type="EMBL" id="JARBJD010000003">
    <property type="protein sequence ID" value="KAK2964228.1"/>
    <property type="molecule type" value="Genomic_DNA"/>
</dbReference>
<dbReference type="Proteomes" id="UP001281761">
    <property type="component" value="Unassembled WGS sequence"/>
</dbReference>
<sequence>MMSTLGRSLRYSVASHRPSSSLLENENILLAQQIEQLSGKYHEQELEIQLLSNRSDEFYRSAQQEAESEFRPSIVSIQKERDTNQDTLARLQNRLIALRGKLVDVELEKKLVDTESSEVLQTVHKQTNDINECSKIMHSMAEKLNISNPLPHIHAQDENNSEIHSRQEQSIAPLVKFAHKLEMTVSAMIEIQQQRLGEAKETKRSLDKQINEIEQTLNGAQSKEMELSGKVNSLSKLIETEQSETQNKLEQNQKTLLDLLDQQKCLASALDSAEEQLENSQTTIRSIEDSLTQIDQKLVEQSAHNAALQKDSKESATRLAKKKEELGMIKSIHKTIAPNVSPQSLPQSLVDQLYELDSLLAQIEETKKLRQQRRSVPLSTQSSSIPETLTRTLRSSLGPSSNWTDDSDLTLALLRQKLDALK</sequence>
<reference evidence="3 4" key="1">
    <citation type="journal article" date="2022" name="bioRxiv">
        <title>Genomics of Preaxostyla Flagellates Illuminates Evolutionary Transitions and the Path Towards Mitochondrial Loss.</title>
        <authorList>
            <person name="Novak L.V.F."/>
            <person name="Treitli S.C."/>
            <person name="Pyrih J."/>
            <person name="Halakuc P."/>
            <person name="Pipaliya S.V."/>
            <person name="Vacek V."/>
            <person name="Brzon O."/>
            <person name="Soukal P."/>
            <person name="Eme L."/>
            <person name="Dacks J.B."/>
            <person name="Karnkowska A."/>
            <person name="Elias M."/>
            <person name="Hampl V."/>
        </authorList>
    </citation>
    <scope>NUCLEOTIDE SEQUENCE [LARGE SCALE GENOMIC DNA]</scope>
    <source>
        <strain evidence="3">NAU3</strain>
        <tissue evidence="3">Gut</tissue>
    </source>
</reference>
<gene>
    <name evidence="3" type="ORF">BLNAU_759</name>
</gene>
<organism evidence="3 4">
    <name type="scientific">Blattamonas nauphoetae</name>
    <dbReference type="NCBI Taxonomy" id="2049346"/>
    <lineage>
        <taxon>Eukaryota</taxon>
        <taxon>Metamonada</taxon>
        <taxon>Preaxostyla</taxon>
        <taxon>Oxymonadida</taxon>
        <taxon>Blattamonas</taxon>
    </lineage>
</organism>
<keyword evidence="4" id="KW-1185">Reference proteome</keyword>
<evidence type="ECO:0000313" key="3">
    <source>
        <dbReference type="EMBL" id="KAK2964228.1"/>
    </source>
</evidence>